<protein>
    <submittedName>
        <fullName evidence="2">Uncharacterized protein</fullName>
    </submittedName>
</protein>
<feature type="region of interest" description="Disordered" evidence="1">
    <location>
        <begin position="54"/>
        <end position="84"/>
    </location>
</feature>
<evidence type="ECO:0000256" key="1">
    <source>
        <dbReference type="SAM" id="MobiDB-lite"/>
    </source>
</evidence>
<feature type="non-terminal residue" evidence="2">
    <location>
        <position position="1"/>
    </location>
</feature>
<feature type="region of interest" description="Disordered" evidence="1">
    <location>
        <begin position="386"/>
        <end position="424"/>
    </location>
</feature>
<evidence type="ECO:0000313" key="2">
    <source>
        <dbReference type="EMBL" id="CAE7693899.1"/>
    </source>
</evidence>
<evidence type="ECO:0000313" key="3">
    <source>
        <dbReference type="Proteomes" id="UP000601435"/>
    </source>
</evidence>
<sequence>ATGMGIEPPLSTIAAGNDAAAALKLAASRGSPALAAAIQAGQFPKTSVYEFGPNDALHAAPAPPKPTRMSLMAEKPPKPQPREVPPSVVAAAAAIGRAVATLPGAGTPVHGQATVPFAAPAAAGRVATNDSISGSQVRRRPVPAGDPSCADAGNGNSIWLVAPGVSAESRVAVRLPQNEFTYIDRPWLHFVTRWAAIDTEILRSIGEAPFSLIDLGSCCGFFSLQAAVAYPQASVFGVEGSVGIGNGTTGLDGTQDQIIATKAVQTHLRWINRLKLPNCFLAPDVWDFKKVSGLAAAGNLCDVLLLLSVVHHVDNVSTDQYAEQGWSRVEARAKPCQAAPLAFLPPFFCRRSLLELRRTPAPPGSWAGSGHVRSSGFLWPGRGEAASDPLLTASPVPRSQGQKASQGASQGRALSQTKLHRSSA</sequence>
<dbReference type="OrthoDB" id="443905at2759"/>
<gene>
    <name evidence="2" type="ORF">SNEC2469_LOCUS19992</name>
</gene>
<dbReference type="Proteomes" id="UP000601435">
    <property type="component" value="Unassembled WGS sequence"/>
</dbReference>
<reference evidence="2" key="1">
    <citation type="submission" date="2021-02" db="EMBL/GenBank/DDBJ databases">
        <authorList>
            <person name="Dougan E. K."/>
            <person name="Rhodes N."/>
            <person name="Thang M."/>
            <person name="Chan C."/>
        </authorList>
    </citation>
    <scope>NUCLEOTIDE SEQUENCE</scope>
</reference>
<name>A0A812WKL5_9DINO</name>
<dbReference type="AlphaFoldDB" id="A0A812WKL5"/>
<dbReference type="EMBL" id="CAJNJA010034499">
    <property type="protein sequence ID" value="CAE7693899.1"/>
    <property type="molecule type" value="Genomic_DNA"/>
</dbReference>
<feature type="region of interest" description="Disordered" evidence="1">
    <location>
        <begin position="129"/>
        <end position="148"/>
    </location>
</feature>
<proteinExistence type="predicted"/>
<feature type="compositionally biased region" description="Low complexity" evidence="1">
    <location>
        <begin position="398"/>
        <end position="413"/>
    </location>
</feature>
<comment type="caution">
    <text evidence="2">The sequence shown here is derived from an EMBL/GenBank/DDBJ whole genome shotgun (WGS) entry which is preliminary data.</text>
</comment>
<keyword evidence="3" id="KW-1185">Reference proteome</keyword>
<organism evidence="2 3">
    <name type="scientific">Symbiodinium necroappetens</name>
    <dbReference type="NCBI Taxonomy" id="1628268"/>
    <lineage>
        <taxon>Eukaryota</taxon>
        <taxon>Sar</taxon>
        <taxon>Alveolata</taxon>
        <taxon>Dinophyceae</taxon>
        <taxon>Suessiales</taxon>
        <taxon>Symbiodiniaceae</taxon>
        <taxon>Symbiodinium</taxon>
    </lineage>
</organism>
<accession>A0A812WKL5</accession>